<dbReference type="EMBL" id="MU003705">
    <property type="protein sequence ID" value="KAF2807520.1"/>
    <property type="molecule type" value="Genomic_DNA"/>
</dbReference>
<keyword evidence="2" id="KW-1185">Reference proteome</keyword>
<name>A0A6A6YFK6_9PEZI</name>
<proteinExistence type="predicted"/>
<reference evidence="3" key="3">
    <citation type="submission" date="2025-04" db="UniProtKB">
        <authorList>
            <consortium name="RefSeq"/>
        </authorList>
    </citation>
    <scope>IDENTIFICATION</scope>
    <source>
        <strain evidence="3">CBS 304.34</strain>
    </source>
</reference>
<evidence type="ECO:0000313" key="1">
    <source>
        <dbReference type="EMBL" id="KAF2807520.1"/>
    </source>
</evidence>
<organism evidence="1">
    <name type="scientific">Mytilinidion resinicola</name>
    <dbReference type="NCBI Taxonomy" id="574789"/>
    <lineage>
        <taxon>Eukaryota</taxon>
        <taxon>Fungi</taxon>
        <taxon>Dikarya</taxon>
        <taxon>Ascomycota</taxon>
        <taxon>Pezizomycotina</taxon>
        <taxon>Dothideomycetes</taxon>
        <taxon>Pleosporomycetidae</taxon>
        <taxon>Mytilinidiales</taxon>
        <taxon>Mytilinidiaceae</taxon>
        <taxon>Mytilinidion</taxon>
    </lineage>
</organism>
<reference evidence="3" key="2">
    <citation type="submission" date="2020-04" db="EMBL/GenBank/DDBJ databases">
        <authorList>
            <consortium name="NCBI Genome Project"/>
        </authorList>
    </citation>
    <scope>NUCLEOTIDE SEQUENCE</scope>
    <source>
        <strain evidence="3">CBS 304.34</strain>
    </source>
</reference>
<sequence>MFNHVSERLYSGHRSWKIDIERPKDLCWLKGQGPVLSRMPSMQIILAIQPPPRQQLSRQPRNKIKKKAVPQLRKDAQTWKSATIRSEKHHEVAFRPTSRHYESLNKHLQLAFPHYLNDPSVRATIESLKSLCDTKPFADRYYYGNGSWVVSKIDQDRLHFKRSDECQFSIGQVQLVRAPFPPGPPLVQHRLKHFLRTIREVQVEAGNAEDDLELLNKPVIYGVMYAEYACSLRISGRYAKMRSKER</sequence>
<reference evidence="1 3" key="1">
    <citation type="journal article" date="2020" name="Stud. Mycol.">
        <title>101 Dothideomycetes genomes: a test case for predicting lifestyles and emergence of pathogens.</title>
        <authorList>
            <person name="Haridas S."/>
            <person name="Albert R."/>
            <person name="Binder M."/>
            <person name="Bloem J."/>
            <person name="Labutti K."/>
            <person name="Salamov A."/>
            <person name="Andreopoulos B."/>
            <person name="Baker S."/>
            <person name="Barry K."/>
            <person name="Bills G."/>
            <person name="Bluhm B."/>
            <person name="Cannon C."/>
            <person name="Castanera R."/>
            <person name="Culley D."/>
            <person name="Daum C."/>
            <person name="Ezra D."/>
            <person name="Gonzalez J."/>
            <person name="Henrissat B."/>
            <person name="Kuo A."/>
            <person name="Liang C."/>
            <person name="Lipzen A."/>
            <person name="Lutzoni F."/>
            <person name="Magnuson J."/>
            <person name="Mondo S."/>
            <person name="Nolan M."/>
            <person name="Ohm R."/>
            <person name="Pangilinan J."/>
            <person name="Park H.-J."/>
            <person name="Ramirez L."/>
            <person name="Alfaro M."/>
            <person name="Sun H."/>
            <person name="Tritt A."/>
            <person name="Yoshinaga Y."/>
            <person name="Zwiers L.-H."/>
            <person name="Turgeon B."/>
            <person name="Goodwin S."/>
            <person name="Spatafora J."/>
            <person name="Crous P."/>
            <person name="Grigoriev I."/>
        </authorList>
    </citation>
    <scope>NUCLEOTIDE SEQUENCE</scope>
    <source>
        <strain evidence="1 3">CBS 304.34</strain>
    </source>
</reference>
<evidence type="ECO:0000313" key="3">
    <source>
        <dbReference type="RefSeq" id="XP_033574484.1"/>
    </source>
</evidence>
<dbReference type="GeneID" id="54466671"/>
<dbReference type="RefSeq" id="XP_033574484.1">
    <property type="nucleotide sequence ID" value="XM_033725778.1"/>
</dbReference>
<gene>
    <name evidence="1 3" type="ORF">BDZ99DRAFT_523131</name>
</gene>
<protein>
    <submittedName>
        <fullName evidence="1 3">Uncharacterized protein</fullName>
    </submittedName>
</protein>
<accession>A0A6A6YFK6</accession>
<dbReference type="AlphaFoldDB" id="A0A6A6YFK6"/>
<dbReference type="Proteomes" id="UP000504636">
    <property type="component" value="Unplaced"/>
</dbReference>
<evidence type="ECO:0000313" key="2">
    <source>
        <dbReference type="Proteomes" id="UP000504636"/>
    </source>
</evidence>